<sequence length="456" mass="48075">MEEKTRLFPVIARNNRPLKQLSDNLYKLLQSHLWLKVLVAMAAGILTGIALGPSAGWVSPDTGAVIGSWLAFPGHLFLAVIQMIVIPLVFASIIRGLAAGENLEQLRRMGLLVVGYFVVTTLFAAGIGLWIANLIKPGRFLDPSQITTGDNLPEAVTTLEKPTLSSIPDHLLGILPGNPLESMVEGQMLQVVIFAVMVGVALISMTQQQARPMLELLGSLQQVCMTVVRWAMRLAPLAVFGLMAKLTSQTGLDALVGMAIYVATVLAGLMLLLISYLVLVAVLGKISIGHFMASVREVMLLAFSTSSSAAVMPLSIKTAEDKLKVRPAISQFVIPLGATINMNGTALYQAIAALFLAQVFNIDIGMGGMALVVIMAVGASIGSPGTPGVGIVILATTLTTIGVPATGIALIMGVDRILDMSRTAINVTGDLVAAKLMDGWIKEGPTQDSGHRGPDA</sequence>
<dbReference type="RefSeq" id="WP_153499381.1">
    <property type="nucleotide sequence ID" value="NZ_JBMZXE010000017.1"/>
</dbReference>
<dbReference type="EMBL" id="WIRE01000001">
    <property type="protein sequence ID" value="MQX52560.1"/>
    <property type="molecule type" value="Genomic_DNA"/>
</dbReference>
<gene>
    <name evidence="9" type="ORF">GFN93_04825</name>
</gene>
<dbReference type="PANTHER" id="PTHR42865:SF7">
    <property type="entry name" value="PROTON_GLUTAMATE-ASPARTATE SYMPORTER"/>
    <property type="match status" value="1"/>
</dbReference>
<dbReference type="Pfam" id="PF00375">
    <property type="entry name" value="SDF"/>
    <property type="match status" value="1"/>
</dbReference>
<evidence type="ECO:0000313" key="10">
    <source>
        <dbReference type="Proteomes" id="UP000469421"/>
    </source>
</evidence>
<dbReference type="Proteomes" id="UP000469421">
    <property type="component" value="Unassembled WGS sequence"/>
</dbReference>
<dbReference type="GO" id="GO:0015293">
    <property type="term" value="F:symporter activity"/>
    <property type="evidence" value="ECO:0007669"/>
    <property type="project" value="UniProtKB-KW"/>
</dbReference>
<dbReference type="InterPro" id="IPR036458">
    <property type="entry name" value="Na:dicarbo_symporter_sf"/>
</dbReference>
<comment type="caution">
    <text evidence="9">The sequence shown here is derived from an EMBL/GenBank/DDBJ whole genome shotgun (WGS) entry which is preliminary data.</text>
</comment>
<evidence type="ECO:0000256" key="5">
    <source>
        <dbReference type="ARBA" id="ARBA00022847"/>
    </source>
</evidence>
<feature type="transmembrane region" description="Helical" evidence="8">
    <location>
        <begin position="258"/>
        <end position="286"/>
    </location>
</feature>
<evidence type="ECO:0000256" key="2">
    <source>
        <dbReference type="ARBA" id="ARBA00022448"/>
    </source>
</evidence>
<organism evidence="9 10">
    <name type="scientific">Alcanivorax sediminis</name>
    <dbReference type="NCBI Taxonomy" id="2663008"/>
    <lineage>
        <taxon>Bacteria</taxon>
        <taxon>Pseudomonadati</taxon>
        <taxon>Pseudomonadota</taxon>
        <taxon>Gammaproteobacteria</taxon>
        <taxon>Oceanospirillales</taxon>
        <taxon>Alcanivoracaceae</taxon>
        <taxon>Alcanivorax</taxon>
    </lineage>
</organism>
<comment type="subcellular location">
    <subcellularLocation>
        <location evidence="1">Cell membrane</location>
        <topology evidence="1">Multi-pass membrane protein</topology>
    </subcellularLocation>
</comment>
<protein>
    <submittedName>
        <fullName evidence="9">Cation:dicarboxylase symporter family transporter</fullName>
    </submittedName>
</protein>
<dbReference type="AlphaFoldDB" id="A0A6N7LWR2"/>
<feature type="transmembrane region" description="Helical" evidence="8">
    <location>
        <begin position="33"/>
        <end position="56"/>
    </location>
</feature>
<dbReference type="PRINTS" id="PR00173">
    <property type="entry name" value="EDTRNSPORT"/>
</dbReference>
<reference evidence="9 10" key="1">
    <citation type="submission" date="2019-10" db="EMBL/GenBank/DDBJ databases">
        <title>Alcanivorax sp.PA15-N-34 draft genome sequence.</title>
        <authorList>
            <person name="Liao X."/>
            <person name="Shao Z."/>
        </authorList>
    </citation>
    <scope>NUCLEOTIDE SEQUENCE [LARGE SCALE GENOMIC DNA]</scope>
    <source>
        <strain evidence="9 10">PA15-N-34</strain>
    </source>
</reference>
<dbReference type="FunFam" id="1.10.3860.10:FF:000001">
    <property type="entry name" value="C4-dicarboxylate transport protein"/>
    <property type="match status" value="1"/>
</dbReference>
<feature type="transmembrane region" description="Helical" evidence="8">
    <location>
        <begin position="76"/>
        <end position="98"/>
    </location>
</feature>
<evidence type="ECO:0000256" key="1">
    <source>
        <dbReference type="ARBA" id="ARBA00004651"/>
    </source>
</evidence>
<keyword evidence="4 8" id="KW-0812">Transmembrane</keyword>
<feature type="transmembrane region" description="Helical" evidence="8">
    <location>
        <begin position="389"/>
        <end position="412"/>
    </location>
</feature>
<feature type="transmembrane region" description="Helical" evidence="8">
    <location>
        <begin position="188"/>
        <end position="206"/>
    </location>
</feature>
<dbReference type="PANTHER" id="PTHR42865">
    <property type="entry name" value="PROTON/GLUTAMATE-ASPARTATE SYMPORTER"/>
    <property type="match status" value="1"/>
</dbReference>
<evidence type="ECO:0000256" key="3">
    <source>
        <dbReference type="ARBA" id="ARBA00022475"/>
    </source>
</evidence>
<keyword evidence="7 8" id="KW-0472">Membrane</keyword>
<dbReference type="GO" id="GO:0006835">
    <property type="term" value="P:dicarboxylic acid transport"/>
    <property type="evidence" value="ECO:0007669"/>
    <property type="project" value="TreeGrafter"/>
</dbReference>
<name>A0A6N7LWR2_9GAMM</name>
<keyword evidence="2" id="KW-0813">Transport</keyword>
<evidence type="ECO:0000313" key="9">
    <source>
        <dbReference type="EMBL" id="MQX52560.1"/>
    </source>
</evidence>
<dbReference type="InterPro" id="IPR001991">
    <property type="entry name" value="Na-dicarboxylate_symporter"/>
</dbReference>
<feature type="transmembrane region" description="Helical" evidence="8">
    <location>
        <begin position="336"/>
        <end position="357"/>
    </location>
</feature>
<dbReference type="Gene3D" id="1.10.3860.10">
    <property type="entry name" value="Sodium:dicarboxylate symporter"/>
    <property type="match status" value="1"/>
</dbReference>
<keyword evidence="3" id="KW-1003">Cell membrane</keyword>
<proteinExistence type="predicted"/>
<feature type="transmembrane region" description="Helical" evidence="8">
    <location>
        <begin position="110"/>
        <end position="132"/>
    </location>
</feature>
<evidence type="ECO:0000256" key="6">
    <source>
        <dbReference type="ARBA" id="ARBA00022989"/>
    </source>
</evidence>
<keyword evidence="10" id="KW-1185">Reference proteome</keyword>
<accession>A0A6N7LWR2</accession>
<evidence type="ECO:0000256" key="8">
    <source>
        <dbReference type="SAM" id="Phobius"/>
    </source>
</evidence>
<feature type="transmembrane region" description="Helical" evidence="8">
    <location>
        <begin position="364"/>
        <end position="383"/>
    </location>
</feature>
<dbReference type="SUPFAM" id="SSF118215">
    <property type="entry name" value="Proton glutamate symport protein"/>
    <property type="match status" value="1"/>
</dbReference>
<keyword evidence="6 8" id="KW-1133">Transmembrane helix</keyword>
<feature type="transmembrane region" description="Helical" evidence="8">
    <location>
        <begin position="227"/>
        <end position="246"/>
    </location>
</feature>
<keyword evidence="5" id="KW-0769">Symport</keyword>
<dbReference type="GO" id="GO:0005886">
    <property type="term" value="C:plasma membrane"/>
    <property type="evidence" value="ECO:0007669"/>
    <property type="project" value="UniProtKB-SubCell"/>
</dbReference>
<evidence type="ECO:0000256" key="7">
    <source>
        <dbReference type="ARBA" id="ARBA00023136"/>
    </source>
</evidence>
<evidence type="ECO:0000256" key="4">
    <source>
        <dbReference type="ARBA" id="ARBA00022692"/>
    </source>
</evidence>
<feature type="transmembrane region" description="Helical" evidence="8">
    <location>
        <begin position="298"/>
        <end position="316"/>
    </location>
</feature>